<dbReference type="InterPro" id="IPR046002">
    <property type="entry name" value="DUF5958"/>
</dbReference>
<organism evidence="1 2">
    <name type="scientific">Enterovibrio norvegicus</name>
    <dbReference type="NCBI Taxonomy" id="188144"/>
    <lineage>
        <taxon>Bacteria</taxon>
        <taxon>Pseudomonadati</taxon>
        <taxon>Pseudomonadota</taxon>
        <taxon>Gammaproteobacteria</taxon>
        <taxon>Vibrionales</taxon>
        <taxon>Vibrionaceae</taxon>
        <taxon>Enterovibrio</taxon>
    </lineage>
</organism>
<comment type="caution">
    <text evidence="1">The sequence shown here is derived from an EMBL/GenBank/DDBJ whole genome shotgun (WGS) entry which is preliminary data.</text>
</comment>
<protein>
    <submittedName>
        <fullName evidence="1">Uncharacterized protein</fullName>
    </submittedName>
</protein>
<proteinExistence type="predicted"/>
<reference evidence="2" key="1">
    <citation type="submission" date="2016-07" db="EMBL/GenBank/DDBJ databases">
        <title>Nontailed viruses are major unrecognized killers of bacteria in the ocean.</title>
        <authorList>
            <person name="Kauffman K."/>
            <person name="Hussain F."/>
            <person name="Yang J."/>
            <person name="Arevalo P."/>
            <person name="Brown J."/>
            <person name="Cutler M."/>
            <person name="Kelly L."/>
            <person name="Polz M.F."/>
        </authorList>
    </citation>
    <scope>NUCLEOTIDE SEQUENCE [LARGE SCALE GENOMIC DNA]</scope>
    <source>
        <strain evidence="2">10N.261.45.A10</strain>
    </source>
</reference>
<dbReference type="AlphaFoldDB" id="A0A2N7L3L8"/>
<evidence type="ECO:0000313" key="1">
    <source>
        <dbReference type="EMBL" id="PMN87916.1"/>
    </source>
</evidence>
<name>A0A2N7L3L8_9GAMM</name>
<sequence>MSEIELKINEIAQGFLTGEQGKLWFNNQKNEEKSEALSSLSKFIAQSHPTNEEVSKAIVMSGLNPNFTPCVLISKFDLSDALYKINLLPDIEIDKSWCLLISLFTISDSRRRRLSCGKGCRHWWHKLKSV</sequence>
<dbReference type="RefSeq" id="WP_102319503.1">
    <property type="nucleotide sequence ID" value="NZ_MCYQ01000055.1"/>
</dbReference>
<dbReference type="EMBL" id="MDAL01000068">
    <property type="protein sequence ID" value="PMN87916.1"/>
    <property type="molecule type" value="Genomic_DNA"/>
</dbReference>
<dbReference type="Proteomes" id="UP000235387">
    <property type="component" value="Unassembled WGS sequence"/>
</dbReference>
<dbReference type="Pfam" id="PF19383">
    <property type="entry name" value="DUF5958"/>
    <property type="match status" value="1"/>
</dbReference>
<accession>A0A2N7L3L8</accession>
<evidence type="ECO:0000313" key="2">
    <source>
        <dbReference type="Proteomes" id="UP000235387"/>
    </source>
</evidence>
<gene>
    <name evidence="1" type="ORF">BCT23_24445</name>
</gene>